<evidence type="ECO:0000313" key="5">
    <source>
        <dbReference type="EMBL" id="GIM28923.1"/>
    </source>
</evidence>
<evidence type="ECO:0000256" key="2">
    <source>
        <dbReference type="ARBA" id="ARBA00022723"/>
    </source>
</evidence>
<accession>A0A919VLU0</accession>
<dbReference type="SUPFAM" id="SSF50129">
    <property type="entry name" value="GroES-like"/>
    <property type="match status" value="1"/>
</dbReference>
<comment type="cofactor">
    <cofactor evidence="1">
        <name>Zn(2+)</name>
        <dbReference type="ChEBI" id="CHEBI:29105"/>
    </cofactor>
</comment>
<comment type="caution">
    <text evidence="5">The sequence shown here is derived from an EMBL/GenBank/DDBJ whole genome shotgun (WGS) entry which is preliminary data.</text>
</comment>
<proteinExistence type="predicted"/>
<dbReference type="PANTHER" id="PTHR42813:SF2">
    <property type="entry name" value="DEHYDROGENASE, ZINC-CONTAINING, PUTATIVE (AFU_ORTHOLOGUE AFUA_2G02810)-RELATED"/>
    <property type="match status" value="1"/>
</dbReference>
<keyword evidence="2" id="KW-0479">Metal-binding</keyword>
<sequence>MKAIVYEGIRNVKVKDVTDPKIENNDDIIVKVTSTAICGSDLYLIHGFIPNLPKGFILGHETMGIVEEEVIK</sequence>
<keyword evidence="6" id="KW-1185">Reference proteome</keyword>
<dbReference type="InterPro" id="IPR011032">
    <property type="entry name" value="GroES-like_sf"/>
</dbReference>
<organism evidence="5 6">
    <name type="scientific">Clostridium polyendosporum</name>
    <dbReference type="NCBI Taxonomy" id="69208"/>
    <lineage>
        <taxon>Bacteria</taxon>
        <taxon>Bacillati</taxon>
        <taxon>Bacillota</taxon>
        <taxon>Clostridia</taxon>
        <taxon>Eubacteriales</taxon>
        <taxon>Clostridiaceae</taxon>
        <taxon>Clostridium</taxon>
    </lineage>
</organism>
<evidence type="ECO:0000256" key="3">
    <source>
        <dbReference type="ARBA" id="ARBA00022833"/>
    </source>
</evidence>
<dbReference type="AlphaFoldDB" id="A0A919VLU0"/>
<evidence type="ECO:0000259" key="4">
    <source>
        <dbReference type="Pfam" id="PF08240"/>
    </source>
</evidence>
<keyword evidence="3" id="KW-0862">Zinc</keyword>
<dbReference type="PANTHER" id="PTHR42813">
    <property type="entry name" value="ZINC-TYPE ALCOHOL DEHYDROGENASE-LIKE"/>
    <property type="match status" value="1"/>
</dbReference>
<dbReference type="InterPro" id="IPR013154">
    <property type="entry name" value="ADH-like_N"/>
</dbReference>
<dbReference type="Proteomes" id="UP000679179">
    <property type="component" value="Unassembled WGS sequence"/>
</dbReference>
<dbReference type="EMBL" id="BOPZ01000011">
    <property type="protein sequence ID" value="GIM28923.1"/>
    <property type="molecule type" value="Genomic_DNA"/>
</dbReference>
<dbReference type="GO" id="GO:0046872">
    <property type="term" value="F:metal ion binding"/>
    <property type="evidence" value="ECO:0007669"/>
    <property type="project" value="UniProtKB-KW"/>
</dbReference>
<feature type="domain" description="Alcohol dehydrogenase-like N-terminal" evidence="4">
    <location>
        <begin position="25"/>
        <end position="68"/>
    </location>
</feature>
<dbReference type="Pfam" id="PF08240">
    <property type="entry name" value="ADH_N"/>
    <property type="match status" value="1"/>
</dbReference>
<gene>
    <name evidence="5" type="ORF">CPJCM30710_15890</name>
</gene>
<evidence type="ECO:0000313" key="6">
    <source>
        <dbReference type="Proteomes" id="UP000679179"/>
    </source>
</evidence>
<name>A0A919VLU0_9CLOT</name>
<evidence type="ECO:0000256" key="1">
    <source>
        <dbReference type="ARBA" id="ARBA00001947"/>
    </source>
</evidence>
<reference evidence="5" key="1">
    <citation type="submission" date="2021-03" db="EMBL/GenBank/DDBJ databases">
        <title>Taxonomic study of Clostridium polyendosporum from meadow-gley soil under rice.</title>
        <authorList>
            <person name="Kobayashi H."/>
            <person name="Tanizawa Y."/>
            <person name="Yagura M."/>
        </authorList>
    </citation>
    <scope>NUCLEOTIDE SEQUENCE</scope>
    <source>
        <strain evidence="5">JCM 30710</strain>
    </source>
</reference>
<dbReference type="Gene3D" id="3.90.180.10">
    <property type="entry name" value="Medium-chain alcohol dehydrogenases, catalytic domain"/>
    <property type="match status" value="1"/>
</dbReference>
<protein>
    <recommendedName>
        <fullName evidence="4">Alcohol dehydrogenase-like N-terminal domain-containing protein</fullName>
    </recommendedName>
</protein>